<evidence type="ECO:0000256" key="3">
    <source>
        <dbReference type="ARBA" id="ARBA00022692"/>
    </source>
</evidence>
<evidence type="ECO:0000256" key="7">
    <source>
        <dbReference type="SAM" id="Phobius"/>
    </source>
</evidence>
<dbReference type="InterPro" id="IPR036938">
    <property type="entry name" value="PAP2/HPO_sf"/>
</dbReference>
<dbReference type="PANTHER" id="PTHR14969:SF62">
    <property type="entry name" value="DECAPRENYLPHOSPHORYL-5-PHOSPHORIBOSE PHOSPHATASE RV3807C-RELATED"/>
    <property type="match status" value="1"/>
</dbReference>
<evidence type="ECO:0000256" key="1">
    <source>
        <dbReference type="ARBA" id="ARBA00004651"/>
    </source>
</evidence>
<dbReference type="InterPro" id="IPR000326">
    <property type="entry name" value="PAP2/HPO"/>
</dbReference>
<keyword evidence="4" id="KW-0378">Hydrolase</keyword>
<dbReference type="Proteomes" id="UP000612233">
    <property type="component" value="Unassembled WGS sequence"/>
</dbReference>
<dbReference type="EMBL" id="JACXAD010000019">
    <property type="protein sequence ID" value="MBD2769430.1"/>
    <property type="molecule type" value="Genomic_DNA"/>
</dbReference>
<keyword evidence="10" id="KW-1185">Reference proteome</keyword>
<evidence type="ECO:0000256" key="6">
    <source>
        <dbReference type="ARBA" id="ARBA00023136"/>
    </source>
</evidence>
<dbReference type="GO" id="GO:0016787">
    <property type="term" value="F:hydrolase activity"/>
    <property type="evidence" value="ECO:0007669"/>
    <property type="project" value="UniProtKB-KW"/>
</dbReference>
<feature type="transmembrane region" description="Helical" evidence="7">
    <location>
        <begin position="142"/>
        <end position="160"/>
    </location>
</feature>
<evidence type="ECO:0000259" key="8">
    <source>
        <dbReference type="SMART" id="SM00014"/>
    </source>
</evidence>
<feature type="transmembrane region" description="Helical" evidence="7">
    <location>
        <begin position="167"/>
        <end position="187"/>
    </location>
</feature>
<feature type="transmembrane region" description="Helical" evidence="7">
    <location>
        <begin position="101"/>
        <end position="122"/>
    </location>
</feature>
<keyword evidence="6 7" id="KW-0472">Membrane</keyword>
<dbReference type="Gene3D" id="1.20.144.10">
    <property type="entry name" value="Phosphatidic acid phosphatase type 2/haloperoxidase"/>
    <property type="match status" value="2"/>
</dbReference>
<proteinExistence type="predicted"/>
<dbReference type="RefSeq" id="WP_191006240.1">
    <property type="nucleotide sequence ID" value="NZ_JACXAD010000019.1"/>
</dbReference>
<evidence type="ECO:0000256" key="5">
    <source>
        <dbReference type="ARBA" id="ARBA00022989"/>
    </source>
</evidence>
<accession>A0A927BEK7</accession>
<dbReference type="Pfam" id="PF01569">
    <property type="entry name" value="PAP2"/>
    <property type="match status" value="1"/>
</dbReference>
<feature type="transmembrane region" description="Helical" evidence="7">
    <location>
        <begin position="68"/>
        <end position="94"/>
    </location>
</feature>
<sequence>MLTRISQLIALLLARKRRLLWLLLLGVVLPWGIFLKASSEIEEGEGFYGDLQLLRWAHVHATPAFDSFFLFCSAIGGPVPMTVAAVLFTGVLVWRQQPRYAWFFGLAVGGAAALNLLAKAILGRPRPAFWLSLAPETSFSFPSGHAMGSAAVVLALGLLLARGRWRVWLPGALFVLAVGFSRVYLGVHYPSDVLSGWIASLGWVTGVYMLLPPSRLNP</sequence>
<reference evidence="9" key="1">
    <citation type="submission" date="2020-09" db="EMBL/GenBank/DDBJ databases">
        <authorList>
            <person name="Kim M.K."/>
        </authorList>
    </citation>
    <scope>NUCLEOTIDE SEQUENCE</scope>
    <source>
        <strain evidence="9">BT664</strain>
    </source>
</reference>
<dbReference type="PANTHER" id="PTHR14969">
    <property type="entry name" value="SPHINGOSINE-1-PHOSPHATE PHOSPHOHYDROLASE"/>
    <property type="match status" value="1"/>
</dbReference>
<dbReference type="SMART" id="SM00014">
    <property type="entry name" value="acidPPc"/>
    <property type="match status" value="1"/>
</dbReference>
<protein>
    <submittedName>
        <fullName evidence="9">Phosphatase PAP2 family protein</fullName>
    </submittedName>
</protein>
<comment type="caution">
    <text evidence="9">The sequence shown here is derived from an EMBL/GenBank/DDBJ whole genome shotgun (WGS) entry which is preliminary data.</text>
</comment>
<evidence type="ECO:0000313" key="9">
    <source>
        <dbReference type="EMBL" id="MBD2769430.1"/>
    </source>
</evidence>
<keyword evidence="3 7" id="KW-0812">Transmembrane</keyword>
<evidence type="ECO:0000313" key="10">
    <source>
        <dbReference type="Proteomes" id="UP000612233"/>
    </source>
</evidence>
<evidence type="ECO:0000256" key="2">
    <source>
        <dbReference type="ARBA" id="ARBA00022475"/>
    </source>
</evidence>
<evidence type="ECO:0000256" key="4">
    <source>
        <dbReference type="ARBA" id="ARBA00022801"/>
    </source>
</evidence>
<dbReference type="CDD" id="cd03392">
    <property type="entry name" value="PAP2_like_2"/>
    <property type="match status" value="1"/>
</dbReference>
<organism evidence="9 10">
    <name type="scientific">Hymenobacter montanus</name>
    <dbReference type="NCBI Taxonomy" id="2771359"/>
    <lineage>
        <taxon>Bacteria</taxon>
        <taxon>Pseudomonadati</taxon>
        <taxon>Bacteroidota</taxon>
        <taxon>Cytophagia</taxon>
        <taxon>Cytophagales</taxon>
        <taxon>Hymenobacteraceae</taxon>
        <taxon>Hymenobacter</taxon>
    </lineage>
</organism>
<keyword evidence="2" id="KW-1003">Cell membrane</keyword>
<feature type="transmembrane region" description="Helical" evidence="7">
    <location>
        <begin position="193"/>
        <end position="211"/>
    </location>
</feature>
<gene>
    <name evidence="9" type="ORF">IC235_16190</name>
</gene>
<dbReference type="SUPFAM" id="SSF48317">
    <property type="entry name" value="Acid phosphatase/Vanadium-dependent haloperoxidase"/>
    <property type="match status" value="1"/>
</dbReference>
<feature type="domain" description="Phosphatidic acid phosphatase type 2/haloperoxidase" evidence="8">
    <location>
        <begin position="104"/>
        <end position="210"/>
    </location>
</feature>
<name>A0A927BEK7_9BACT</name>
<dbReference type="GO" id="GO:0005886">
    <property type="term" value="C:plasma membrane"/>
    <property type="evidence" value="ECO:0007669"/>
    <property type="project" value="UniProtKB-SubCell"/>
</dbReference>
<keyword evidence="5 7" id="KW-1133">Transmembrane helix</keyword>
<comment type="subcellular location">
    <subcellularLocation>
        <location evidence="1">Cell membrane</location>
        <topology evidence="1">Multi-pass membrane protein</topology>
    </subcellularLocation>
</comment>
<dbReference type="AlphaFoldDB" id="A0A927BEK7"/>
<feature type="transmembrane region" description="Helical" evidence="7">
    <location>
        <begin position="20"/>
        <end position="38"/>
    </location>
</feature>